<dbReference type="InterPro" id="IPR001128">
    <property type="entry name" value="Cyt_P450"/>
</dbReference>
<comment type="caution">
    <text evidence="2">The sequence shown here is derived from an EMBL/GenBank/DDBJ whole genome shotgun (WGS) entry which is preliminary data.</text>
</comment>
<evidence type="ECO:0000313" key="3">
    <source>
        <dbReference type="Proteomes" id="UP001500016"/>
    </source>
</evidence>
<dbReference type="PANTHER" id="PTHR46696:SF1">
    <property type="entry name" value="CYTOCHROME P450 YJIB-RELATED"/>
    <property type="match status" value="1"/>
</dbReference>
<organism evidence="2 3">
    <name type="scientific">Streptomyces albiaxialis</name>
    <dbReference type="NCBI Taxonomy" id="329523"/>
    <lineage>
        <taxon>Bacteria</taxon>
        <taxon>Bacillati</taxon>
        <taxon>Actinomycetota</taxon>
        <taxon>Actinomycetes</taxon>
        <taxon>Kitasatosporales</taxon>
        <taxon>Streptomycetaceae</taxon>
        <taxon>Streptomyces</taxon>
    </lineage>
</organism>
<dbReference type="Pfam" id="PF00067">
    <property type="entry name" value="p450"/>
    <property type="match status" value="1"/>
</dbReference>
<dbReference type="PANTHER" id="PTHR46696">
    <property type="entry name" value="P450, PUTATIVE (EUROFUNG)-RELATED"/>
    <property type="match status" value="1"/>
</dbReference>
<dbReference type="InterPro" id="IPR036396">
    <property type="entry name" value="Cyt_P450_sf"/>
</dbReference>
<protein>
    <submittedName>
        <fullName evidence="2">Cytochrome P450</fullName>
    </submittedName>
</protein>
<reference evidence="2 3" key="1">
    <citation type="journal article" date="2019" name="Int. J. Syst. Evol. Microbiol.">
        <title>The Global Catalogue of Microorganisms (GCM) 10K type strain sequencing project: providing services to taxonomists for standard genome sequencing and annotation.</title>
        <authorList>
            <consortium name="The Broad Institute Genomics Platform"/>
            <consortium name="The Broad Institute Genome Sequencing Center for Infectious Disease"/>
            <person name="Wu L."/>
            <person name="Ma J."/>
        </authorList>
    </citation>
    <scope>NUCLEOTIDE SEQUENCE [LARGE SCALE GENOMIC DNA]</scope>
    <source>
        <strain evidence="2 3">JCM 15478</strain>
    </source>
</reference>
<dbReference type="InterPro" id="IPR002397">
    <property type="entry name" value="Cyt_P450_B"/>
</dbReference>
<accession>A0ABN2WWX2</accession>
<gene>
    <name evidence="2" type="ORF">GCM10009801_73440</name>
</gene>
<proteinExistence type="inferred from homology"/>
<evidence type="ECO:0000313" key="2">
    <source>
        <dbReference type="EMBL" id="GAA2100730.1"/>
    </source>
</evidence>
<evidence type="ECO:0000256" key="1">
    <source>
        <dbReference type="ARBA" id="ARBA00010617"/>
    </source>
</evidence>
<name>A0ABN2WWX2_9ACTN</name>
<keyword evidence="3" id="KW-1185">Reference proteome</keyword>
<comment type="similarity">
    <text evidence="1">Belongs to the cytochrome P450 family.</text>
</comment>
<dbReference type="Gene3D" id="1.10.630.10">
    <property type="entry name" value="Cytochrome P450"/>
    <property type="match status" value="1"/>
</dbReference>
<dbReference type="RefSeq" id="WP_344534617.1">
    <property type="nucleotide sequence ID" value="NZ_BAAAPE010000024.1"/>
</dbReference>
<sequence length="406" mass="44852">MAVEHASHRFSPAAPELVEDPFGGSPVWMLTRHDDVTAMLGDRRFVTNSRSLSGGSDFYAEMLVQLGIDETVLPYLTGNLVHVDPEDHTRLRRLVTRAFTPRRIAKLRPRVQGITDELVDALPARAERGAVDLVEHFAYPLSITVICELLGVPVQDRPLWRAWSEDIASMDPKRMNSMLADVSAYVDDLARERRARPADDLVTGLVQARDEDSGRLSDTELITMVLTLMVAGHETTAHLIGNGITALLTHRDQLELLRANPELMPGAVQEILRWCSPIVLTQLRFATEEVTIGGARIRRGEQVQAVLSAANHDPGRYPDPDVLDITRRVDSSGHPHLAYSHGAYYCLGASLANQEAEAAFSTLFGRYPGLALAVPEGELAWRPQPHARQLIRLPVTLSSIPERSAV</sequence>
<dbReference type="EMBL" id="BAAAPE010000024">
    <property type="protein sequence ID" value="GAA2100730.1"/>
    <property type="molecule type" value="Genomic_DNA"/>
</dbReference>
<dbReference type="Proteomes" id="UP001500016">
    <property type="component" value="Unassembled WGS sequence"/>
</dbReference>
<dbReference type="SUPFAM" id="SSF48264">
    <property type="entry name" value="Cytochrome P450"/>
    <property type="match status" value="1"/>
</dbReference>
<dbReference type="PRINTS" id="PR00359">
    <property type="entry name" value="BP450"/>
</dbReference>
<dbReference type="CDD" id="cd11029">
    <property type="entry name" value="CYP107-like"/>
    <property type="match status" value="1"/>
</dbReference>